<keyword evidence="4 6" id="KW-0694">RNA-binding</keyword>
<comment type="subcellular location">
    <subcellularLocation>
        <location evidence="6">Cytoplasm</location>
    </subcellularLocation>
    <subcellularLocation>
        <location evidence="6">Cell membrane</location>
        <topology evidence="6">Peripheral membrane protein</topology>
    </subcellularLocation>
</comment>
<dbReference type="HAMAP" id="MF_00367">
    <property type="entry name" value="GTPase_Era"/>
    <property type="match status" value="1"/>
</dbReference>
<sequence>MKQEFKSGFVTIVGRPNVGKSTLLNKIIGAKVSIVTNKAQTTRNNIRGILTKKDEYQVVFVDTPGIHTSKKELDRIMNASALRSMKDVDLALFLVPADEVIGKNDLFILKELEKSEVSKVLVITKADLVPKDKLFAKVLEWKELSDKFLDTIVTSTIDNINIDKLVSLIVKNLPENDYQFYDDDIVTDQPNRFAIREIIRENILMKAGQEIPHSVAIMIDELEESEDDIEITASIIVERKSQKGIIIGKQGSKISDIKYKSKKQIKELFEKNVHLELFVKVQENWRNSPSLIKKMGYDKNKY</sequence>
<evidence type="ECO:0000256" key="6">
    <source>
        <dbReference type="HAMAP-Rule" id="MF_00367"/>
    </source>
</evidence>
<keyword evidence="6" id="KW-0699">rRNA-binding</keyword>
<name>A0A2K9BZ24_9MOLU</name>
<feature type="region of interest" description="G4" evidence="7">
    <location>
        <begin position="124"/>
        <end position="127"/>
    </location>
</feature>
<dbReference type="InterPro" id="IPR015946">
    <property type="entry name" value="KH_dom-like_a/b"/>
</dbReference>
<gene>
    <name evidence="6" type="primary">era</name>
    <name evidence="11" type="ORF">CXP39_02280</name>
</gene>
<dbReference type="NCBIfam" id="TIGR00436">
    <property type="entry name" value="era"/>
    <property type="match status" value="1"/>
</dbReference>
<evidence type="ECO:0000256" key="5">
    <source>
        <dbReference type="ARBA" id="ARBA00023134"/>
    </source>
</evidence>
<feature type="binding site" evidence="6">
    <location>
        <begin position="14"/>
        <end position="21"/>
    </location>
    <ligand>
        <name>GTP</name>
        <dbReference type="ChEBI" id="CHEBI:37565"/>
    </ligand>
</feature>
<dbReference type="SUPFAM" id="SSF52540">
    <property type="entry name" value="P-loop containing nucleoside triphosphate hydrolases"/>
    <property type="match status" value="1"/>
</dbReference>
<dbReference type="PROSITE" id="PS51713">
    <property type="entry name" value="G_ERA"/>
    <property type="match status" value="1"/>
</dbReference>
<dbReference type="PANTHER" id="PTHR42698:SF1">
    <property type="entry name" value="GTPASE ERA, MITOCHONDRIAL"/>
    <property type="match status" value="1"/>
</dbReference>
<dbReference type="InterPro" id="IPR005662">
    <property type="entry name" value="GTPase_Era-like"/>
</dbReference>
<feature type="region of interest" description="G2" evidence="7">
    <location>
        <begin position="40"/>
        <end position="44"/>
    </location>
</feature>
<dbReference type="SUPFAM" id="SSF54814">
    <property type="entry name" value="Prokaryotic type KH domain (KH-domain type II)"/>
    <property type="match status" value="1"/>
</dbReference>
<feature type="region of interest" description="G5" evidence="7">
    <location>
        <begin position="154"/>
        <end position="156"/>
    </location>
</feature>
<keyword evidence="6" id="KW-1003">Cell membrane</keyword>
<dbReference type="InterPro" id="IPR030388">
    <property type="entry name" value="G_ERA_dom"/>
</dbReference>
<evidence type="ECO:0000256" key="1">
    <source>
        <dbReference type="ARBA" id="ARBA00007921"/>
    </source>
</evidence>
<keyword evidence="12" id="KW-1185">Reference proteome</keyword>
<feature type="domain" description="Era-type G" evidence="10">
    <location>
        <begin position="6"/>
        <end position="175"/>
    </location>
</feature>
<dbReference type="PROSITE" id="PS50823">
    <property type="entry name" value="KH_TYPE_2"/>
    <property type="match status" value="1"/>
</dbReference>
<dbReference type="OrthoDB" id="9805918at2"/>
<dbReference type="EMBL" id="CP025257">
    <property type="protein sequence ID" value="AUF83618.1"/>
    <property type="molecule type" value="Genomic_DNA"/>
</dbReference>
<dbReference type="GO" id="GO:0005829">
    <property type="term" value="C:cytosol"/>
    <property type="evidence" value="ECO:0007669"/>
    <property type="project" value="TreeGrafter"/>
</dbReference>
<evidence type="ECO:0000313" key="12">
    <source>
        <dbReference type="Proteomes" id="UP000233419"/>
    </source>
</evidence>
<feature type="binding site" evidence="6">
    <location>
        <begin position="62"/>
        <end position="66"/>
    </location>
    <ligand>
        <name>GTP</name>
        <dbReference type="ChEBI" id="CHEBI:37565"/>
    </ligand>
</feature>
<comment type="function">
    <text evidence="6">An essential GTPase that binds both GDP and GTP, with rapid nucleotide exchange. Plays a role in 16S rRNA processing and 30S ribosomal subunit biogenesis and possibly also in cell cycle regulation and energy metabolism.</text>
</comment>
<dbReference type="GO" id="GO:0005525">
    <property type="term" value="F:GTP binding"/>
    <property type="evidence" value="ECO:0007669"/>
    <property type="project" value="UniProtKB-UniRule"/>
</dbReference>
<dbReference type="Pfam" id="PF01926">
    <property type="entry name" value="MMR_HSR1"/>
    <property type="match status" value="1"/>
</dbReference>
<dbReference type="AlphaFoldDB" id="A0A2K9BZ24"/>
<evidence type="ECO:0000256" key="8">
    <source>
        <dbReference type="RuleBase" id="RU003761"/>
    </source>
</evidence>
<keyword evidence="6" id="KW-0963">Cytoplasm</keyword>
<dbReference type="NCBIfam" id="NF000908">
    <property type="entry name" value="PRK00089.1"/>
    <property type="match status" value="1"/>
</dbReference>
<keyword evidence="6" id="KW-0690">Ribosome biogenesis</keyword>
<dbReference type="Proteomes" id="UP000233419">
    <property type="component" value="Chromosome"/>
</dbReference>
<evidence type="ECO:0000259" key="10">
    <source>
        <dbReference type="PROSITE" id="PS51713"/>
    </source>
</evidence>
<dbReference type="InterPro" id="IPR004044">
    <property type="entry name" value="KH_dom_type_2"/>
</dbReference>
<dbReference type="PANTHER" id="PTHR42698">
    <property type="entry name" value="GTPASE ERA"/>
    <property type="match status" value="1"/>
</dbReference>
<feature type="binding site" evidence="6">
    <location>
        <begin position="124"/>
        <end position="127"/>
    </location>
    <ligand>
        <name>GTP</name>
        <dbReference type="ChEBI" id="CHEBI:37565"/>
    </ligand>
</feature>
<evidence type="ECO:0000313" key="11">
    <source>
        <dbReference type="EMBL" id="AUF83618.1"/>
    </source>
</evidence>
<keyword evidence="5 6" id="KW-0342">GTP-binding</keyword>
<dbReference type="KEGG" id="msyr:CXP39_02280"/>
<keyword evidence="3 6" id="KW-0547">Nucleotide-binding</keyword>
<feature type="region of interest" description="G3" evidence="7">
    <location>
        <begin position="62"/>
        <end position="65"/>
    </location>
</feature>
<dbReference type="CDD" id="cd04163">
    <property type="entry name" value="Era"/>
    <property type="match status" value="1"/>
</dbReference>
<evidence type="ECO:0000259" key="9">
    <source>
        <dbReference type="PROSITE" id="PS50823"/>
    </source>
</evidence>
<dbReference type="InterPro" id="IPR027417">
    <property type="entry name" value="P-loop_NTPase"/>
</dbReference>
<proteinExistence type="inferred from homology"/>
<keyword evidence="6" id="KW-0472">Membrane</keyword>
<evidence type="ECO:0000256" key="2">
    <source>
        <dbReference type="ARBA" id="ARBA00020484"/>
    </source>
</evidence>
<organism evidence="11 12">
    <name type="scientific">Mesoplasma syrphidae</name>
    <dbReference type="NCBI Taxonomy" id="225999"/>
    <lineage>
        <taxon>Bacteria</taxon>
        <taxon>Bacillati</taxon>
        <taxon>Mycoplasmatota</taxon>
        <taxon>Mollicutes</taxon>
        <taxon>Entomoplasmatales</taxon>
        <taxon>Entomoplasmataceae</taxon>
        <taxon>Mesoplasma</taxon>
    </lineage>
</organism>
<protein>
    <recommendedName>
        <fullName evidence="2 6">GTPase Era</fullName>
    </recommendedName>
</protein>
<dbReference type="NCBIfam" id="TIGR00231">
    <property type="entry name" value="small_GTP"/>
    <property type="match status" value="1"/>
</dbReference>
<dbReference type="GO" id="GO:0000028">
    <property type="term" value="P:ribosomal small subunit assembly"/>
    <property type="evidence" value="ECO:0007669"/>
    <property type="project" value="TreeGrafter"/>
</dbReference>
<dbReference type="InterPro" id="IPR005225">
    <property type="entry name" value="Small_GTP-bd"/>
</dbReference>
<evidence type="ECO:0000256" key="7">
    <source>
        <dbReference type="PROSITE-ProRule" id="PRU01050"/>
    </source>
</evidence>
<dbReference type="Gene3D" id="3.40.50.300">
    <property type="entry name" value="P-loop containing nucleotide triphosphate hydrolases"/>
    <property type="match status" value="1"/>
</dbReference>
<evidence type="ECO:0000256" key="4">
    <source>
        <dbReference type="ARBA" id="ARBA00022884"/>
    </source>
</evidence>
<dbReference type="GO" id="GO:0043024">
    <property type="term" value="F:ribosomal small subunit binding"/>
    <property type="evidence" value="ECO:0007669"/>
    <property type="project" value="TreeGrafter"/>
</dbReference>
<dbReference type="InterPro" id="IPR006073">
    <property type="entry name" value="GTP-bd"/>
</dbReference>
<feature type="region of interest" description="G1" evidence="7">
    <location>
        <begin position="14"/>
        <end position="21"/>
    </location>
</feature>
<dbReference type="GO" id="GO:0005886">
    <property type="term" value="C:plasma membrane"/>
    <property type="evidence" value="ECO:0007669"/>
    <property type="project" value="UniProtKB-SubCell"/>
</dbReference>
<dbReference type="GO" id="GO:0003924">
    <property type="term" value="F:GTPase activity"/>
    <property type="evidence" value="ECO:0007669"/>
    <property type="project" value="UniProtKB-UniRule"/>
</dbReference>
<dbReference type="Gene3D" id="3.30.300.20">
    <property type="match status" value="1"/>
</dbReference>
<dbReference type="GO" id="GO:0070181">
    <property type="term" value="F:small ribosomal subunit rRNA binding"/>
    <property type="evidence" value="ECO:0007669"/>
    <property type="project" value="UniProtKB-UniRule"/>
</dbReference>
<evidence type="ECO:0000256" key="3">
    <source>
        <dbReference type="ARBA" id="ARBA00022741"/>
    </source>
</evidence>
<dbReference type="RefSeq" id="WP_027048033.1">
    <property type="nucleotide sequence ID" value="NZ_CP025257.1"/>
</dbReference>
<reference evidence="11 12" key="1">
    <citation type="submission" date="2017-12" db="EMBL/GenBank/DDBJ databases">
        <title>Mesoplasma syrphidae YJS, Complete Genome.</title>
        <authorList>
            <person name="Knight T.F."/>
            <person name="Citino T."/>
            <person name="Rubinstein R."/>
            <person name="Neuschaefer Z."/>
        </authorList>
    </citation>
    <scope>NUCLEOTIDE SEQUENCE [LARGE SCALE GENOMIC DNA]</scope>
    <source>
        <strain evidence="11 12">YJS</strain>
    </source>
</reference>
<comment type="subunit">
    <text evidence="6">Monomer.</text>
</comment>
<feature type="domain" description="KH type-2" evidence="9">
    <location>
        <begin position="195"/>
        <end position="283"/>
    </location>
</feature>
<dbReference type="InterPro" id="IPR009019">
    <property type="entry name" value="KH_sf_prok-type"/>
</dbReference>
<dbReference type="Pfam" id="PF07650">
    <property type="entry name" value="KH_2"/>
    <property type="match status" value="1"/>
</dbReference>
<dbReference type="CDD" id="cd22534">
    <property type="entry name" value="KH-II_Era"/>
    <property type="match status" value="1"/>
</dbReference>
<accession>A0A2K9BZ24</accession>
<comment type="similarity">
    <text evidence="1 6 7 8">Belongs to the TRAFAC class TrmE-Era-EngA-EngB-Septin-like GTPase superfamily. Era GTPase family.</text>
</comment>